<dbReference type="PANTHER" id="PTHR38682">
    <property type="entry name" value="V-TYPE ATP SYNTHASE SUBUNIT C"/>
    <property type="match status" value="1"/>
</dbReference>
<name>A0A449BDH9_HAPAX</name>
<dbReference type="Proteomes" id="UP000289841">
    <property type="component" value="Chromosome"/>
</dbReference>
<sequence length="342" mass="40428">MLMENALVTKARSIYGKLLKDEDFNQLIKKRTVGEVAAYLRAHPFYFEAFSGVSDQNINRKRLEEIIRKYHFTQTLKLIKFAANKNKPFYEINVIEKEHQIIMSMLKSYISDDKYDVINDLPIFFDRYSKLDLYEISKTKNIKELVVALKGTVYEKIMNPYVNVTNDQIHFNQFEMLLEQRYNEYVSIQIKKFFKGKVEKDLLNILNTRTELNNVVKVYRLKKFYHTSDDEIKSILVNKYNPIKESKLNALLNVETPEDLLKNVLKNRYENLASVDKNYIENYMDSISYQLAKKTLLYSQKAPLVYMSYLTISDVEIDNLIHIIEGIRYGVPESEIREIIII</sequence>
<dbReference type="KEGG" id="aaxa:NCTC10138_00858"/>
<evidence type="ECO:0000313" key="3">
    <source>
        <dbReference type="EMBL" id="VEU80485.1"/>
    </source>
</evidence>
<dbReference type="PANTHER" id="PTHR38682:SF1">
    <property type="entry name" value="V-TYPE ATP SYNTHASE SUBUNIT C"/>
    <property type="match status" value="1"/>
</dbReference>
<dbReference type="STRING" id="1278311.GCA_000428705_01399"/>
<dbReference type="InterPro" id="IPR002843">
    <property type="entry name" value="ATPase_V0-cplx_csu/dsu"/>
</dbReference>
<keyword evidence="1" id="KW-0813">Transport</keyword>
<dbReference type="AlphaFoldDB" id="A0A449BDH9"/>
<dbReference type="Gene3D" id="1.10.132.50">
    <property type="entry name" value="ATP synthase (C/AC39) subunit, domain 3"/>
    <property type="match status" value="3"/>
</dbReference>
<keyword evidence="4" id="KW-1185">Reference proteome</keyword>
<accession>A0A449BDH9</accession>
<dbReference type="SUPFAM" id="SSF103486">
    <property type="entry name" value="V-type ATP synthase subunit C"/>
    <property type="match status" value="1"/>
</dbReference>
<evidence type="ECO:0000313" key="4">
    <source>
        <dbReference type="Proteomes" id="UP000289841"/>
    </source>
</evidence>
<evidence type="ECO:0000256" key="1">
    <source>
        <dbReference type="ARBA" id="ARBA00022448"/>
    </source>
</evidence>
<evidence type="ECO:0000256" key="2">
    <source>
        <dbReference type="ARBA" id="ARBA00023065"/>
    </source>
</evidence>
<dbReference type="EMBL" id="LR215048">
    <property type="protein sequence ID" value="VEU80485.1"/>
    <property type="molecule type" value="Genomic_DNA"/>
</dbReference>
<keyword evidence="2" id="KW-0406">Ion transport</keyword>
<dbReference type="OrthoDB" id="9816136at2"/>
<protein>
    <submittedName>
        <fullName evidence="3">V-type ATP synthase subunit C</fullName>
    </submittedName>
</protein>
<gene>
    <name evidence="3" type="ORF">NCTC10138_00858</name>
</gene>
<reference evidence="3 4" key="1">
    <citation type="submission" date="2019-01" db="EMBL/GenBank/DDBJ databases">
        <authorList>
            <consortium name="Pathogen Informatics"/>
        </authorList>
    </citation>
    <scope>NUCLEOTIDE SEQUENCE [LARGE SCALE GENOMIC DNA]</scope>
    <source>
        <strain evidence="3 4">NCTC10138</strain>
    </source>
</reference>
<dbReference type="GO" id="GO:0046961">
    <property type="term" value="F:proton-transporting ATPase activity, rotational mechanism"/>
    <property type="evidence" value="ECO:0007669"/>
    <property type="project" value="InterPro"/>
</dbReference>
<dbReference type="InterPro" id="IPR044911">
    <property type="entry name" value="V-type_ATPase_csu/dsu_dom_3"/>
</dbReference>
<dbReference type="Pfam" id="PF01992">
    <property type="entry name" value="vATP-synt_AC39"/>
    <property type="match status" value="1"/>
</dbReference>
<organism evidence="3 4">
    <name type="scientific">Haploplasma axanthum</name>
    <name type="common">Acholeplasma axanthum</name>
    <dbReference type="NCBI Taxonomy" id="29552"/>
    <lineage>
        <taxon>Bacteria</taxon>
        <taxon>Bacillati</taxon>
        <taxon>Mycoplasmatota</taxon>
        <taxon>Mollicutes</taxon>
        <taxon>Acholeplasmatales</taxon>
        <taxon>Acholeplasmataceae</taxon>
        <taxon>Haploplasma</taxon>
    </lineage>
</organism>
<dbReference type="InterPro" id="IPR036079">
    <property type="entry name" value="ATPase_csu/dsu_sf"/>
</dbReference>
<dbReference type="InterPro" id="IPR050873">
    <property type="entry name" value="V-ATPase_V0D/AC39_subunit"/>
</dbReference>
<proteinExistence type="predicted"/>